<feature type="non-terminal residue" evidence="2">
    <location>
        <position position="491"/>
    </location>
</feature>
<evidence type="ECO:0000256" key="1">
    <source>
        <dbReference type="SAM" id="Coils"/>
    </source>
</evidence>
<comment type="caution">
    <text evidence="2">The sequence shown here is derived from an EMBL/GenBank/DDBJ whole genome shotgun (WGS) entry which is preliminary data.</text>
</comment>
<name>A0A101HQ35_9BACT</name>
<feature type="coiled-coil region" evidence="1">
    <location>
        <begin position="104"/>
        <end position="131"/>
    </location>
</feature>
<reference evidence="3" key="1">
    <citation type="journal article" date="2015" name="MBio">
        <title>Genome-Resolved Metagenomic Analysis Reveals Roles for Candidate Phyla and Other Microbial Community Members in Biogeochemical Transformations in Oil Reservoirs.</title>
        <authorList>
            <person name="Hu P."/>
            <person name="Tom L."/>
            <person name="Singh A."/>
            <person name="Thomas B.C."/>
            <person name="Baker B.J."/>
            <person name="Piceno Y.M."/>
            <person name="Andersen G.L."/>
            <person name="Banfield J.F."/>
        </authorList>
    </citation>
    <scope>NUCLEOTIDE SEQUENCE [LARGE SCALE GENOMIC DNA]</scope>
</reference>
<evidence type="ECO:0000313" key="3">
    <source>
        <dbReference type="Proteomes" id="UP000054092"/>
    </source>
</evidence>
<protein>
    <submittedName>
        <fullName evidence="2">Uncharacterized protein</fullName>
    </submittedName>
</protein>
<dbReference type="EMBL" id="LGGP01000113">
    <property type="protein sequence ID" value="KUK80774.1"/>
    <property type="molecule type" value="Genomic_DNA"/>
</dbReference>
<gene>
    <name evidence="2" type="ORF">XD94_0774</name>
</gene>
<dbReference type="AlphaFoldDB" id="A0A101HQ35"/>
<sequence length="491" mass="55085">MNVLSQLHPEFETSYFSMKRLSDFIRDNFVGIYRDFIEVIVEAIVGGAKYNFGVGVTLDIDISIIAKDLFKGITTGIVSKGAVSAISWVMKSLFGLGDQSAEMISEILNQVQEINDKLDVMSAKLDTIDAEIQSILTKLDKQYYDSYVRMVDQNYFTPIETCTNKYMFITTLDATTTTDVAIQELMYDIQISKLDQVMLNIKKVIVGGTADTSYMSLFEISITNAINTIRSAKLIDGTTDTGFGFSQRFPADSPVFIEYVQAYIGLFKALTTRQLLALNLLVEYEHKQGSSLSQLLLQNYISYIAEEVEVFWHWLETFVTYIVGGEGLMLNPAYDADKAWFYNEADNAALKAMGLDSGIVVRVFWNTEPMSLPTTLPSFQKTLGILLPAFNVFRNSASGIKLTLDKQDIQLTAIDEALEASDPLGTYRLLGYTYQDTEQTVEPGVVLRRYVFENLSEGKYTISRSTNNNVVQTPYAITLLESTHKNICNNL</sequence>
<organism evidence="2 3">
    <name type="scientific">Mesotoga prima</name>
    <dbReference type="NCBI Taxonomy" id="1184387"/>
    <lineage>
        <taxon>Bacteria</taxon>
        <taxon>Thermotogati</taxon>
        <taxon>Thermotogota</taxon>
        <taxon>Thermotogae</taxon>
        <taxon>Kosmotogales</taxon>
        <taxon>Kosmotogaceae</taxon>
        <taxon>Mesotoga</taxon>
    </lineage>
</organism>
<accession>A0A101HQ35</accession>
<dbReference type="Proteomes" id="UP000054092">
    <property type="component" value="Unassembled WGS sequence"/>
</dbReference>
<keyword evidence="1" id="KW-0175">Coiled coil</keyword>
<evidence type="ECO:0000313" key="2">
    <source>
        <dbReference type="EMBL" id="KUK80774.1"/>
    </source>
</evidence>
<proteinExistence type="predicted"/>